<evidence type="ECO:0000313" key="2">
    <source>
        <dbReference type="EMBL" id="MEU6819736.1"/>
    </source>
</evidence>
<dbReference type="InterPro" id="IPR021401">
    <property type="entry name" value="DUF3040"/>
</dbReference>
<organism evidence="2 3">
    <name type="scientific">Streptomyces atriruber</name>
    <dbReference type="NCBI Taxonomy" id="545121"/>
    <lineage>
        <taxon>Bacteria</taxon>
        <taxon>Bacillati</taxon>
        <taxon>Actinomycetota</taxon>
        <taxon>Actinomycetes</taxon>
        <taxon>Kitasatosporales</taxon>
        <taxon>Streptomycetaceae</taxon>
        <taxon>Streptomyces</taxon>
    </lineage>
</organism>
<keyword evidence="1" id="KW-0472">Membrane</keyword>
<dbReference type="Proteomes" id="UP001551176">
    <property type="component" value="Unassembled WGS sequence"/>
</dbReference>
<feature type="transmembrane region" description="Helical" evidence="1">
    <location>
        <begin position="74"/>
        <end position="95"/>
    </location>
</feature>
<name>A0ABV3BFF6_9ACTN</name>
<evidence type="ECO:0000256" key="1">
    <source>
        <dbReference type="SAM" id="Phobius"/>
    </source>
</evidence>
<proteinExistence type="predicted"/>
<keyword evidence="1" id="KW-0812">Transmembrane</keyword>
<evidence type="ECO:0000313" key="3">
    <source>
        <dbReference type="Proteomes" id="UP001551176"/>
    </source>
</evidence>
<keyword evidence="3" id="KW-1185">Reference proteome</keyword>
<dbReference type="EMBL" id="JBEYXV010000001">
    <property type="protein sequence ID" value="MEU6819736.1"/>
    <property type="molecule type" value="Genomic_DNA"/>
</dbReference>
<keyword evidence="1" id="KW-1133">Transmembrane helix</keyword>
<dbReference type="RefSeq" id="WP_359344368.1">
    <property type="nucleotide sequence ID" value="NZ_JBEYXV010000001.1"/>
</dbReference>
<dbReference type="Pfam" id="PF11239">
    <property type="entry name" value="DUF3040"/>
    <property type="match status" value="1"/>
</dbReference>
<gene>
    <name evidence="2" type="ORF">ABZ921_03835</name>
</gene>
<sequence length="100" mass="11254">MSTGRLPEHEQRILDEMELVLRQDRQLTARLWVLRLGPRARAALAGRPHPFTVAVFAAVSCTLLFIGIRTSSPGVVWAFALVWSLTLAGFVRVLCRWTEP</sequence>
<reference evidence="2 3" key="1">
    <citation type="submission" date="2024-06" db="EMBL/GenBank/DDBJ databases">
        <title>The Natural Products Discovery Center: Release of the First 8490 Sequenced Strains for Exploring Actinobacteria Biosynthetic Diversity.</title>
        <authorList>
            <person name="Kalkreuter E."/>
            <person name="Kautsar S.A."/>
            <person name="Yang D."/>
            <person name="Bader C.D."/>
            <person name="Teijaro C.N."/>
            <person name="Fluegel L."/>
            <person name="Davis C.M."/>
            <person name="Simpson J.R."/>
            <person name="Lauterbach L."/>
            <person name="Steele A.D."/>
            <person name="Gui C."/>
            <person name="Meng S."/>
            <person name="Li G."/>
            <person name="Viehrig K."/>
            <person name="Ye F."/>
            <person name="Su P."/>
            <person name="Kiefer A.F."/>
            <person name="Nichols A."/>
            <person name="Cepeda A.J."/>
            <person name="Yan W."/>
            <person name="Fan B."/>
            <person name="Jiang Y."/>
            <person name="Adhikari A."/>
            <person name="Zheng C.-J."/>
            <person name="Schuster L."/>
            <person name="Cowan T.M."/>
            <person name="Smanski M.J."/>
            <person name="Chevrette M.G."/>
            <person name="De Carvalho L.P.S."/>
            <person name="Shen B."/>
        </authorList>
    </citation>
    <scope>NUCLEOTIDE SEQUENCE [LARGE SCALE GENOMIC DNA]</scope>
    <source>
        <strain evidence="2 3">NPDC046838</strain>
    </source>
</reference>
<feature type="transmembrane region" description="Helical" evidence="1">
    <location>
        <begin position="51"/>
        <end position="68"/>
    </location>
</feature>
<protein>
    <submittedName>
        <fullName evidence="2">DUF3040 domain-containing protein</fullName>
    </submittedName>
</protein>
<comment type="caution">
    <text evidence="2">The sequence shown here is derived from an EMBL/GenBank/DDBJ whole genome shotgun (WGS) entry which is preliminary data.</text>
</comment>
<accession>A0ABV3BFF6</accession>